<evidence type="ECO:0000313" key="2">
    <source>
        <dbReference type="EMBL" id="RDJ20670.1"/>
    </source>
</evidence>
<keyword evidence="3" id="KW-1185">Reference proteome</keyword>
<feature type="signal peptide" evidence="1">
    <location>
        <begin position="1"/>
        <end position="30"/>
    </location>
</feature>
<dbReference type="OrthoDB" id="8163267at2"/>
<reference evidence="3" key="1">
    <citation type="submission" date="2018-07" db="EMBL/GenBank/DDBJ databases">
        <authorList>
            <person name="Safronova V.I."/>
            <person name="Chirak E.R."/>
            <person name="Sazanova A.L."/>
        </authorList>
    </citation>
    <scope>NUCLEOTIDE SEQUENCE [LARGE SCALE GENOMIC DNA]</scope>
    <source>
        <strain evidence="3">RCAM04685</strain>
    </source>
</reference>
<dbReference type="AlphaFoldDB" id="A0A370L080"/>
<feature type="chain" id="PRO_5030068210" description="DUF4148 domain-containing protein" evidence="1">
    <location>
        <begin position="31"/>
        <end position="115"/>
    </location>
</feature>
<proteinExistence type="predicted"/>
<evidence type="ECO:0000313" key="3">
    <source>
        <dbReference type="Proteomes" id="UP000255207"/>
    </source>
</evidence>
<name>A0A370L080_9HYPH</name>
<sequence length="115" mass="13497">MTSFHSVMRLSLVLTLAVAAVVVFRGSASAASPAPMLQAPAMVEPARSILRDLFRDDGEDDFVHDDHYDWNDYRNATSRKERVRDFYEMQRQDQKSYWKQQKEAQKDMIKRQRGW</sequence>
<organism evidence="2 3">
    <name type="scientific">Bosea caraganae</name>
    <dbReference type="NCBI Taxonomy" id="2763117"/>
    <lineage>
        <taxon>Bacteria</taxon>
        <taxon>Pseudomonadati</taxon>
        <taxon>Pseudomonadota</taxon>
        <taxon>Alphaproteobacteria</taxon>
        <taxon>Hyphomicrobiales</taxon>
        <taxon>Boseaceae</taxon>
        <taxon>Bosea</taxon>
    </lineage>
</organism>
<evidence type="ECO:0000256" key="1">
    <source>
        <dbReference type="SAM" id="SignalP"/>
    </source>
</evidence>
<keyword evidence="1" id="KW-0732">Signal</keyword>
<dbReference type="RefSeq" id="WP_114831708.1">
    <property type="nucleotide sequence ID" value="NZ_QQTO01000011.1"/>
</dbReference>
<gene>
    <name evidence="2" type="ORF">DWE98_23295</name>
</gene>
<accession>A0A370L080</accession>
<protein>
    <recommendedName>
        <fullName evidence="4">DUF4148 domain-containing protein</fullName>
    </recommendedName>
</protein>
<dbReference type="EMBL" id="QQTP01000016">
    <property type="protein sequence ID" value="RDJ20670.1"/>
    <property type="molecule type" value="Genomic_DNA"/>
</dbReference>
<evidence type="ECO:0008006" key="4">
    <source>
        <dbReference type="Google" id="ProtNLM"/>
    </source>
</evidence>
<dbReference type="Proteomes" id="UP000255207">
    <property type="component" value="Unassembled WGS sequence"/>
</dbReference>
<comment type="caution">
    <text evidence="2">The sequence shown here is derived from an EMBL/GenBank/DDBJ whole genome shotgun (WGS) entry which is preliminary data.</text>
</comment>